<reference evidence="5 6" key="1">
    <citation type="submission" date="2018-08" db="EMBL/GenBank/DDBJ databases">
        <title>A genome reference for cultivated species of the human gut microbiota.</title>
        <authorList>
            <person name="Zou Y."/>
            <person name="Xue W."/>
            <person name="Luo G."/>
        </authorList>
    </citation>
    <scope>NUCLEOTIDE SEQUENCE [LARGE SCALE GENOMIC DNA]</scope>
    <source>
        <strain evidence="5 6">AF19-13AC</strain>
    </source>
</reference>
<dbReference type="AlphaFoldDB" id="A0A3E3DRH9"/>
<dbReference type="Proteomes" id="UP000261023">
    <property type="component" value="Unassembled WGS sequence"/>
</dbReference>
<dbReference type="PANTHER" id="PTHR30036:SF8">
    <property type="entry name" value="ABC-TYPE SUGAR TRANSPORT SYSTEM PERIPLASMIC COMPONENT-LIKE PROTEIN"/>
    <property type="match status" value="1"/>
</dbReference>
<evidence type="ECO:0000256" key="1">
    <source>
        <dbReference type="ARBA" id="ARBA00004196"/>
    </source>
</evidence>
<comment type="caution">
    <text evidence="5">The sequence shown here is derived from an EMBL/GenBank/DDBJ whole genome shotgun (WGS) entry which is preliminary data.</text>
</comment>
<feature type="region of interest" description="Disordered" evidence="2">
    <location>
        <begin position="324"/>
        <end position="354"/>
    </location>
</feature>
<sequence length="354" mass="38250">MGSILEYNGNKRGDSGGKTVKRFWLIIGLLTLLSLAACSAAGLVAENPEYAIIMKSKDNQYNEEVAESFRQVTEEAGYRCEVLYPESARAQDQVILVRRMMRERVKAIAIAVSDEHALAPVLKEAMAKGIVITTLDSDTEKDSRSIYVSPADPKETGASLVHAVRDCMDGEGQWAILSAQARSANQSQWIHAMMEELEQPEYQNMRLVDIVYGEDDYKASEARTRELIEKYPALKAICAPTTVGIKAAADVVKEQGLEGQIRVTGLGIPPMSEKDTVSDGACVCPELNLWNPAALGELSAQVSMALVNQELTVREGAVFKTEDGRDYPIHEGAGGGLEVTAGDPASPDEGGSGL</sequence>
<name>A0A3E3DRH9_9FIRM</name>
<evidence type="ECO:0000313" key="6">
    <source>
        <dbReference type="Proteomes" id="UP000261023"/>
    </source>
</evidence>
<dbReference type="InterPro" id="IPR025997">
    <property type="entry name" value="SBP_2_dom"/>
</dbReference>
<proteinExistence type="predicted"/>
<comment type="subcellular location">
    <subcellularLocation>
        <location evidence="1">Cell envelope</location>
    </subcellularLocation>
</comment>
<dbReference type="EMBL" id="QTJW01000003">
    <property type="protein sequence ID" value="RGD71725.1"/>
    <property type="molecule type" value="Genomic_DNA"/>
</dbReference>
<dbReference type="RefSeq" id="WP_051364741.1">
    <property type="nucleotide sequence ID" value="NZ_QTJW01000003.1"/>
</dbReference>
<evidence type="ECO:0000313" key="5">
    <source>
        <dbReference type="EMBL" id="RGD71725.1"/>
    </source>
</evidence>
<dbReference type="Pfam" id="PF13407">
    <property type="entry name" value="Peripla_BP_4"/>
    <property type="match status" value="1"/>
</dbReference>
<protein>
    <submittedName>
        <fullName evidence="5">Autoinducer 2 ABC transporter substrate-binding protein</fullName>
    </submittedName>
</protein>
<keyword evidence="3" id="KW-0472">Membrane</keyword>
<organism evidence="5 6">
    <name type="scientific">Hungatella hathewayi</name>
    <dbReference type="NCBI Taxonomy" id="154046"/>
    <lineage>
        <taxon>Bacteria</taxon>
        <taxon>Bacillati</taxon>
        <taxon>Bacillota</taxon>
        <taxon>Clostridia</taxon>
        <taxon>Lachnospirales</taxon>
        <taxon>Lachnospiraceae</taxon>
        <taxon>Hungatella</taxon>
    </lineage>
</organism>
<evidence type="ECO:0000256" key="2">
    <source>
        <dbReference type="SAM" id="MobiDB-lite"/>
    </source>
</evidence>
<dbReference type="GO" id="GO:0030246">
    <property type="term" value="F:carbohydrate binding"/>
    <property type="evidence" value="ECO:0007669"/>
    <property type="project" value="TreeGrafter"/>
</dbReference>
<dbReference type="PANTHER" id="PTHR30036">
    <property type="entry name" value="D-XYLOSE-BINDING PERIPLASMIC PROTEIN"/>
    <property type="match status" value="1"/>
</dbReference>
<evidence type="ECO:0000256" key="3">
    <source>
        <dbReference type="SAM" id="Phobius"/>
    </source>
</evidence>
<feature type="domain" description="Periplasmic binding protein" evidence="4">
    <location>
        <begin position="51"/>
        <end position="309"/>
    </location>
</feature>
<dbReference type="InterPro" id="IPR028082">
    <property type="entry name" value="Peripla_BP_I"/>
</dbReference>
<dbReference type="InterPro" id="IPR050555">
    <property type="entry name" value="Bact_Solute-Bind_Prot2"/>
</dbReference>
<evidence type="ECO:0000259" key="4">
    <source>
        <dbReference type="Pfam" id="PF13407"/>
    </source>
</evidence>
<feature type="transmembrane region" description="Helical" evidence="3">
    <location>
        <begin position="23"/>
        <end position="45"/>
    </location>
</feature>
<dbReference type="OrthoDB" id="9795981at2"/>
<keyword evidence="3" id="KW-0812">Transmembrane</keyword>
<dbReference type="Gene3D" id="3.40.50.2300">
    <property type="match status" value="2"/>
</dbReference>
<dbReference type="SUPFAM" id="SSF53822">
    <property type="entry name" value="Periplasmic binding protein-like I"/>
    <property type="match status" value="1"/>
</dbReference>
<accession>A0A3E3DRH9</accession>
<keyword evidence="3" id="KW-1133">Transmembrane helix</keyword>
<gene>
    <name evidence="5" type="ORF">DWX31_05465</name>
</gene>
<dbReference type="GO" id="GO:0030288">
    <property type="term" value="C:outer membrane-bounded periplasmic space"/>
    <property type="evidence" value="ECO:0007669"/>
    <property type="project" value="TreeGrafter"/>
</dbReference>